<name>A0A9P0CYP0_9CUCU</name>
<sequence length="181" mass="20547">MKISSDISPVDGTFTKSELTKLLNDLRTYCDKGALDFDTPGALGKEDYFRLTGVLAADFNKLFAKVKNCIRSTTVRSARTSLVICLMKLRTDLSHTILSTLFRIPRRAIGKAIDSAREALVFAKETGEEVLRNIERDFLIVWCLIEKHFPLLKGGLEKREDFQIILQNVPSKLGYKKKKMF</sequence>
<protein>
    <submittedName>
        <fullName evidence="1">Uncharacterized protein</fullName>
    </submittedName>
</protein>
<reference evidence="1" key="1">
    <citation type="submission" date="2022-01" db="EMBL/GenBank/DDBJ databases">
        <authorList>
            <person name="King R."/>
        </authorList>
    </citation>
    <scope>NUCLEOTIDE SEQUENCE</scope>
</reference>
<accession>A0A9P0CYP0</accession>
<keyword evidence="2" id="KW-1185">Reference proteome</keyword>
<dbReference type="OrthoDB" id="6758862at2759"/>
<evidence type="ECO:0000313" key="2">
    <source>
        <dbReference type="Proteomes" id="UP001153636"/>
    </source>
</evidence>
<dbReference type="Proteomes" id="UP001153636">
    <property type="component" value="Chromosome 2"/>
</dbReference>
<dbReference type="AlphaFoldDB" id="A0A9P0CYP0"/>
<proteinExistence type="predicted"/>
<organism evidence="1 2">
    <name type="scientific">Psylliodes chrysocephalus</name>
    <dbReference type="NCBI Taxonomy" id="3402493"/>
    <lineage>
        <taxon>Eukaryota</taxon>
        <taxon>Metazoa</taxon>
        <taxon>Ecdysozoa</taxon>
        <taxon>Arthropoda</taxon>
        <taxon>Hexapoda</taxon>
        <taxon>Insecta</taxon>
        <taxon>Pterygota</taxon>
        <taxon>Neoptera</taxon>
        <taxon>Endopterygota</taxon>
        <taxon>Coleoptera</taxon>
        <taxon>Polyphaga</taxon>
        <taxon>Cucujiformia</taxon>
        <taxon>Chrysomeloidea</taxon>
        <taxon>Chrysomelidae</taxon>
        <taxon>Galerucinae</taxon>
        <taxon>Alticini</taxon>
        <taxon>Psylliodes</taxon>
    </lineage>
</organism>
<dbReference type="EMBL" id="OV651814">
    <property type="protein sequence ID" value="CAH1106661.1"/>
    <property type="molecule type" value="Genomic_DNA"/>
</dbReference>
<gene>
    <name evidence="1" type="ORF">PSYICH_LOCUS6442</name>
</gene>
<evidence type="ECO:0000313" key="1">
    <source>
        <dbReference type="EMBL" id="CAH1106661.1"/>
    </source>
</evidence>